<dbReference type="EMBL" id="BAABEX010000008">
    <property type="protein sequence ID" value="GAA4422882.1"/>
    <property type="molecule type" value="Genomic_DNA"/>
</dbReference>
<name>A0ABP8L4X3_9BURK</name>
<evidence type="ECO:0000313" key="1">
    <source>
        <dbReference type="EMBL" id="GAA4422882.1"/>
    </source>
</evidence>
<reference evidence="2" key="1">
    <citation type="journal article" date="2019" name="Int. J. Syst. Evol. Microbiol.">
        <title>The Global Catalogue of Microorganisms (GCM) 10K type strain sequencing project: providing services to taxonomists for standard genome sequencing and annotation.</title>
        <authorList>
            <consortium name="The Broad Institute Genomics Platform"/>
            <consortium name="The Broad Institute Genome Sequencing Center for Infectious Disease"/>
            <person name="Wu L."/>
            <person name="Ma J."/>
        </authorList>
    </citation>
    <scope>NUCLEOTIDE SEQUENCE [LARGE SCALE GENOMIC DNA]</scope>
    <source>
        <strain evidence="2">JCM 31890</strain>
    </source>
</reference>
<organism evidence="1 2">
    <name type="scientific">Acidovorax lacteus</name>
    <dbReference type="NCBI Taxonomy" id="1924988"/>
    <lineage>
        <taxon>Bacteria</taxon>
        <taxon>Pseudomonadati</taxon>
        <taxon>Pseudomonadota</taxon>
        <taxon>Betaproteobacteria</taxon>
        <taxon>Burkholderiales</taxon>
        <taxon>Comamonadaceae</taxon>
        <taxon>Acidovorax</taxon>
    </lineage>
</organism>
<gene>
    <name evidence="1" type="ORF">GCM10023090_14490</name>
</gene>
<keyword evidence="2" id="KW-1185">Reference proteome</keyword>
<evidence type="ECO:0000313" key="2">
    <source>
        <dbReference type="Proteomes" id="UP001501788"/>
    </source>
</evidence>
<comment type="caution">
    <text evidence="1">The sequence shown here is derived from an EMBL/GenBank/DDBJ whole genome shotgun (WGS) entry which is preliminary data.</text>
</comment>
<sequence length="125" mass="13526">MPTALLYLDFDYSEDDAGHGCLDAMADIPAARAPLVEAELAQVLAWVHAQRSWRLAPLDDGGDWDYLVHATPDGSAPAVLEYDPLRAQFKSSPTSALTTGRVVYTFTLSAREDLCAALREAFAIG</sequence>
<accession>A0ABP8L4X3</accession>
<proteinExistence type="predicted"/>
<dbReference type="RefSeq" id="WP_345062710.1">
    <property type="nucleotide sequence ID" value="NZ_BAABEX010000008.1"/>
</dbReference>
<dbReference type="Proteomes" id="UP001501788">
    <property type="component" value="Unassembled WGS sequence"/>
</dbReference>
<protein>
    <submittedName>
        <fullName evidence="1">Uncharacterized protein</fullName>
    </submittedName>
</protein>